<dbReference type="AlphaFoldDB" id="A0A9X7XJF8"/>
<sequence>MDNLKKKKLKKAIARRTKVIQKYEKDRIDKAWRNLFIQTSIMK</sequence>
<dbReference type="EMBL" id="CP028009">
    <property type="protein sequence ID" value="QHV46566.1"/>
    <property type="molecule type" value="Genomic_DNA"/>
</dbReference>
<dbReference type="Proteomes" id="UP000464780">
    <property type="component" value="Chromosome"/>
</dbReference>
<protein>
    <submittedName>
        <fullName evidence="1">DUF3983 domain-containing protein</fullName>
    </submittedName>
</protein>
<proteinExistence type="predicted"/>
<name>A0A9X7XJF8_BACCE</name>
<gene>
    <name evidence="2" type="ORF">C1N66_26925</name>
    <name evidence="1" type="ORF">D0437_12645</name>
</gene>
<evidence type="ECO:0000313" key="2">
    <source>
        <dbReference type="EMBL" id="QHV46566.1"/>
    </source>
</evidence>
<organism evidence="1 3">
    <name type="scientific">Bacillus cereus</name>
    <dbReference type="NCBI Taxonomy" id="1396"/>
    <lineage>
        <taxon>Bacteria</taxon>
        <taxon>Bacillati</taxon>
        <taxon>Bacillota</taxon>
        <taxon>Bacilli</taxon>
        <taxon>Bacillales</taxon>
        <taxon>Bacillaceae</taxon>
        <taxon>Bacillus</taxon>
        <taxon>Bacillus cereus group</taxon>
    </lineage>
</organism>
<dbReference type="RefSeq" id="WP_000369348.1">
    <property type="nucleotide sequence ID" value="NZ_CP028009.1"/>
</dbReference>
<dbReference type="InterPro" id="IPR025041">
    <property type="entry name" value="DUF3983"/>
</dbReference>
<dbReference type="Proteomes" id="UP000321735">
    <property type="component" value="Chromosome"/>
</dbReference>
<dbReference type="Pfam" id="PF13137">
    <property type="entry name" value="DUF3983"/>
    <property type="match status" value="1"/>
</dbReference>
<dbReference type="EMBL" id="CP031778">
    <property type="protein sequence ID" value="QDZ73889.1"/>
    <property type="molecule type" value="Genomic_DNA"/>
</dbReference>
<evidence type="ECO:0000313" key="4">
    <source>
        <dbReference type="Proteomes" id="UP000464780"/>
    </source>
</evidence>
<evidence type="ECO:0000313" key="3">
    <source>
        <dbReference type="Proteomes" id="UP000321735"/>
    </source>
</evidence>
<evidence type="ECO:0000313" key="1">
    <source>
        <dbReference type="EMBL" id="QDZ73889.1"/>
    </source>
</evidence>
<reference evidence="1 3" key="2">
    <citation type="journal article" date="2019" name="Ecotoxicol. Environ. Saf.">
        <title>Microbial characterization of heavy metal resistant bacterial strains isolated from an electroplating wastewater treatment plant.</title>
        <authorList>
            <person name="Cai X."/>
            <person name="Zheng X."/>
            <person name="Zhang D."/>
            <person name="Iqbal W."/>
            <person name="Liu C."/>
            <person name="Yang B."/>
            <person name="Zhao X."/>
            <person name="Lu X."/>
            <person name="Mao Y."/>
        </authorList>
    </citation>
    <scope>NUCLEOTIDE SEQUENCE [LARGE SCALE GENOMIC DNA]</scope>
    <source>
        <strain evidence="1 3">Co1-1</strain>
    </source>
</reference>
<accession>A0A9X7XJF8</accession>
<reference evidence="2 4" key="1">
    <citation type="submission" date="2018-03" db="EMBL/GenBank/DDBJ databases">
        <title>The complete genome of bacterial strain SGAir0260.</title>
        <authorList>
            <person name="Schuster S.C."/>
        </authorList>
    </citation>
    <scope>NUCLEOTIDE SEQUENCE [LARGE SCALE GENOMIC DNA]</scope>
    <source>
        <strain evidence="2 4">SGAir0260</strain>
    </source>
</reference>